<accession>A0ABV6YYW3</accession>
<protein>
    <submittedName>
        <fullName evidence="1">Uncharacterized protein</fullName>
    </submittedName>
</protein>
<organism evidence="1 2">
    <name type="scientific">candidate division CSSED10-310 bacterium</name>
    <dbReference type="NCBI Taxonomy" id="2855610"/>
    <lineage>
        <taxon>Bacteria</taxon>
        <taxon>Bacteria division CSSED10-310</taxon>
    </lineage>
</organism>
<evidence type="ECO:0000313" key="2">
    <source>
        <dbReference type="Proteomes" id="UP001594351"/>
    </source>
</evidence>
<name>A0ABV6YYW3_UNCC1</name>
<proteinExistence type="predicted"/>
<evidence type="ECO:0000313" key="1">
    <source>
        <dbReference type="EMBL" id="MFC1851248.1"/>
    </source>
</evidence>
<dbReference type="EMBL" id="JBHPBY010000170">
    <property type="protein sequence ID" value="MFC1851248.1"/>
    <property type="molecule type" value="Genomic_DNA"/>
</dbReference>
<keyword evidence="2" id="KW-1185">Reference proteome</keyword>
<comment type="caution">
    <text evidence="1">The sequence shown here is derived from an EMBL/GenBank/DDBJ whole genome shotgun (WGS) entry which is preliminary data.</text>
</comment>
<sequence>MTVSPVSRSPIQYHGPSISISNLSHENEPSPDYFLMLSAFAQASARHVYEIKR</sequence>
<reference evidence="1 2" key="1">
    <citation type="submission" date="2024-09" db="EMBL/GenBank/DDBJ databases">
        <title>Laminarin stimulates single cell rates of sulfate reduction while oxygen inhibits transcriptomic activity in coastal marine sediment.</title>
        <authorList>
            <person name="Lindsay M."/>
            <person name="Orcutt B."/>
            <person name="Emerson D."/>
            <person name="Stepanauskas R."/>
            <person name="D'Angelo T."/>
        </authorList>
    </citation>
    <scope>NUCLEOTIDE SEQUENCE [LARGE SCALE GENOMIC DNA]</scope>
    <source>
        <strain evidence="1">SAG AM-311-K15</strain>
    </source>
</reference>
<dbReference type="Proteomes" id="UP001594351">
    <property type="component" value="Unassembled WGS sequence"/>
</dbReference>
<gene>
    <name evidence="1" type="ORF">ACFL27_13715</name>
</gene>